<dbReference type="GO" id="GO:0003700">
    <property type="term" value="F:DNA-binding transcription factor activity"/>
    <property type="evidence" value="ECO:0007669"/>
    <property type="project" value="TreeGrafter"/>
</dbReference>
<dbReference type="InterPro" id="IPR050109">
    <property type="entry name" value="HTH-type_TetR-like_transc_reg"/>
</dbReference>
<evidence type="ECO:0000313" key="6">
    <source>
        <dbReference type="EMBL" id="OPC82323.1"/>
    </source>
</evidence>
<evidence type="ECO:0000256" key="3">
    <source>
        <dbReference type="ARBA" id="ARBA00023163"/>
    </source>
</evidence>
<evidence type="ECO:0000256" key="1">
    <source>
        <dbReference type="ARBA" id="ARBA00023015"/>
    </source>
</evidence>
<dbReference type="PANTHER" id="PTHR30055">
    <property type="entry name" value="HTH-TYPE TRANSCRIPTIONAL REGULATOR RUTR"/>
    <property type="match status" value="1"/>
</dbReference>
<reference evidence="6 7" key="1">
    <citation type="submission" date="2017-03" db="EMBL/GenBank/DDBJ databases">
        <title>Draft genome sequence of Streptomyces scabrisporus NF3, endophyte isolated from Amphipterygium adstringens.</title>
        <authorList>
            <person name="Vazquez M."/>
            <person name="Ceapa C.D."/>
            <person name="Rodriguez Luna D."/>
            <person name="Sanchez Esquivel S."/>
        </authorList>
    </citation>
    <scope>NUCLEOTIDE SEQUENCE [LARGE SCALE GENOMIC DNA]</scope>
    <source>
        <strain evidence="6 7">NF3</strain>
    </source>
</reference>
<keyword evidence="1" id="KW-0805">Transcription regulation</keyword>
<dbReference type="STRING" id="159449.B4N89_16520"/>
<evidence type="ECO:0000313" key="7">
    <source>
        <dbReference type="Proteomes" id="UP000190037"/>
    </source>
</evidence>
<feature type="domain" description="HTH tetR-type" evidence="5">
    <location>
        <begin position="61"/>
        <end position="121"/>
    </location>
</feature>
<dbReference type="GO" id="GO:0000976">
    <property type="term" value="F:transcription cis-regulatory region binding"/>
    <property type="evidence" value="ECO:0007669"/>
    <property type="project" value="TreeGrafter"/>
</dbReference>
<evidence type="ECO:0000259" key="5">
    <source>
        <dbReference type="PROSITE" id="PS50977"/>
    </source>
</evidence>
<dbReference type="SUPFAM" id="SSF48498">
    <property type="entry name" value="Tetracyclin repressor-like, C-terminal domain"/>
    <property type="match status" value="1"/>
</dbReference>
<proteinExistence type="predicted"/>
<dbReference type="InterPro" id="IPR009057">
    <property type="entry name" value="Homeodomain-like_sf"/>
</dbReference>
<feature type="DNA-binding region" description="H-T-H motif" evidence="4">
    <location>
        <begin position="84"/>
        <end position="103"/>
    </location>
</feature>
<dbReference type="SUPFAM" id="SSF46689">
    <property type="entry name" value="Homeodomain-like"/>
    <property type="match status" value="1"/>
</dbReference>
<keyword evidence="3" id="KW-0804">Transcription</keyword>
<dbReference type="PROSITE" id="PS50977">
    <property type="entry name" value="HTH_TETR_2"/>
    <property type="match status" value="1"/>
</dbReference>
<name>A0A1T3NZS2_9ACTN</name>
<dbReference type="Gene3D" id="1.10.357.10">
    <property type="entry name" value="Tetracycline Repressor, domain 2"/>
    <property type="match status" value="1"/>
</dbReference>
<dbReference type="InterPro" id="IPR025996">
    <property type="entry name" value="MT1864/Rv1816-like_C"/>
</dbReference>
<keyword evidence="7" id="KW-1185">Reference proteome</keyword>
<dbReference type="AlphaFoldDB" id="A0A1T3NZS2"/>
<organism evidence="6 7">
    <name type="scientific">Embleya scabrispora</name>
    <dbReference type="NCBI Taxonomy" id="159449"/>
    <lineage>
        <taxon>Bacteria</taxon>
        <taxon>Bacillati</taxon>
        <taxon>Actinomycetota</taxon>
        <taxon>Actinomycetes</taxon>
        <taxon>Kitasatosporales</taxon>
        <taxon>Streptomycetaceae</taxon>
        <taxon>Embleya</taxon>
    </lineage>
</organism>
<dbReference type="Pfam" id="PF13305">
    <property type="entry name" value="TetR_C_33"/>
    <property type="match status" value="1"/>
</dbReference>
<dbReference type="InterPro" id="IPR001647">
    <property type="entry name" value="HTH_TetR"/>
</dbReference>
<evidence type="ECO:0000256" key="4">
    <source>
        <dbReference type="PROSITE-ProRule" id="PRU00335"/>
    </source>
</evidence>
<gene>
    <name evidence="6" type="ORF">B4N89_16520</name>
</gene>
<comment type="caution">
    <text evidence="6">The sequence shown here is derived from an EMBL/GenBank/DDBJ whole genome shotgun (WGS) entry which is preliminary data.</text>
</comment>
<dbReference type="EMBL" id="MWQN01000001">
    <property type="protein sequence ID" value="OPC82323.1"/>
    <property type="molecule type" value="Genomic_DNA"/>
</dbReference>
<sequence>MRAVGNGRCGVRRAMLTPITMLALITWHRMCAVSTWGWIERRTMPSERAAGARSRRGYHHGDLRNALTEAAVERARAAGPQAIVLREAARAAGVSSTAAYRHFANHHELVVAVKDHGLALLAATMRAELAKGEPCPDPGDEAMRRLRAAGLGYVRFAFAEPGLFRTIFFGGAEDEPMVGRRQTAEVAGDDGEASGVPDVSDESYALMSEALDELVALGRLPQERRRYSDVVMWSAVHGLSVLLLDTELARLPDDVKADIVSRGLDVALNGL</sequence>
<protein>
    <recommendedName>
        <fullName evidence="5">HTH tetR-type domain-containing protein</fullName>
    </recommendedName>
</protein>
<dbReference type="PANTHER" id="PTHR30055:SF220">
    <property type="entry name" value="TETR-FAMILY REGULATORY PROTEIN"/>
    <property type="match status" value="1"/>
</dbReference>
<dbReference type="Proteomes" id="UP000190037">
    <property type="component" value="Unassembled WGS sequence"/>
</dbReference>
<dbReference type="InterPro" id="IPR036271">
    <property type="entry name" value="Tet_transcr_reg_TetR-rel_C_sf"/>
</dbReference>
<accession>A0A1T3NZS2</accession>
<evidence type="ECO:0000256" key="2">
    <source>
        <dbReference type="ARBA" id="ARBA00023125"/>
    </source>
</evidence>
<keyword evidence="2 4" id="KW-0238">DNA-binding</keyword>